<sequence length="115" mass="12206">MATAKKPTAKQDPVGAVADRSPDGADGIRHVKEFVVLGAAPAEDASEPDPNKIATLQEAIQRGLHPRGDVRLDGCEEQPDGVSRLLRYSVEVVPAEADEAPERTRTPRQALASGD</sequence>
<feature type="region of interest" description="Disordered" evidence="1">
    <location>
        <begin position="96"/>
        <end position="115"/>
    </location>
</feature>
<name>A0A1Z1W550_9ACTN</name>
<dbReference type="OrthoDB" id="4334166at2"/>
<dbReference type="AlphaFoldDB" id="A0A1Z1W550"/>
<dbReference type="Proteomes" id="UP000195880">
    <property type="component" value="Chromosome"/>
</dbReference>
<gene>
    <name evidence="2" type="ORF">SMD44_00925</name>
</gene>
<dbReference type="KEGG" id="salf:SMD44_00925"/>
<evidence type="ECO:0000313" key="3">
    <source>
        <dbReference type="Proteomes" id="UP000195880"/>
    </source>
</evidence>
<accession>A0A1Z1W550</accession>
<evidence type="ECO:0000313" key="2">
    <source>
        <dbReference type="EMBL" id="ARX81527.1"/>
    </source>
</evidence>
<feature type="region of interest" description="Disordered" evidence="1">
    <location>
        <begin position="1"/>
        <end position="26"/>
    </location>
</feature>
<dbReference type="RefSeq" id="WP_087882933.1">
    <property type="nucleotide sequence ID" value="NZ_CP021748.1"/>
</dbReference>
<dbReference type="EMBL" id="CP021748">
    <property type="protein sequence ID" value="ARX81527.1"/>
    <property type="molecule type" value="Genomic_DNA"/>
</dbReference>
<organism evidence="2 3">
    <name type="scientific">Streptomyces alboflavus</name>
    <dbReference type="NCBI Taxonomy" id="67267"/>
    <lineage>
        <taxon>Bacteria</taxon>
        <taxon>Bacillati</taxon>
        <taxon>Actinomycetota</taxon>
        <taxon>Actinomycetes</taxon>
        <taxon>Kitasatosporales</taxon>
        <taxon>Streptomycetaceae</taxon>
        <taxon>Streptomyces</taxon>
    </lineage>
</organism>
<reference evidence="2 3" key="1">
    <citation type="submission" date="2017-05" db="EMBL/GenBank/DDBJ databases">
        <title>Streptomyces alboflavus Genome sequencing and assembly.</title>
        <authorList>
            <person name="Wang Y."/>
            <person name="Du B."/>
            <person name="Ding Y."/>
            <person name="Liu H."/>
            <person name="Hou Q."/>
            <person name="Liu K."/>
            <person name="Wang C."/>
            <person name="Yao L."/>
        </authorList>
    </citation>
    <scope>NUCLEOTIDE SEQUENCE [LARGE SCALE GENOMIC DNA]</scope>
    <source>
        <strain evidence="2 3">MDJK44</strain>
    </source>
</reference>
<proteinExistence type="predicted"/>
<keyword evidence="3" id="KW-1185">Reference proteome</keyword>
<evidence type="ECO:0000256" key="1">
    <source>
        <dbReference type="SAM" id="MobiDB-lite"/>
    </source>
</evidence>
<protein>
    <submittedName>
        <fullName evidence="2">Uncharacterized protein</fullName>
    </submittedName>
</protein>